<sequence>MSLTTSKTGIGLFEEAMKSFLTSCRVKGLSLRTIKWYEYVLNEFRKYVEEPLENITKETIQNYLLLLKEKGFKKTTLANRYRGLRAFFNYLAEEEIIFVNPIQGVKPPKLPKVFPNCLSDEEVDKLIKALKGSSWYQVRNRAIVLLFLETGIRLRELRELKLRDINLSRHEIKARGKGEKERIVFFGRRVLEALKKWLSVRGGILTVDEPLFITQDGLPMKDRHIERIVSKAAKKAGITKRVSPHTLRHTFATLFIKNGGDVFTLQRLLGHSDVSTCMIYVNMAGRDLKESALRFSPIDRLYY</sequence>
<evidence type="ECO:0000259" key="5">
    <source>
        <dbReference type="PROSITE" id="PS51898"/>
    </source>
</evidence>
<dbReference type="AlphaFoldDB" id="A0A7C0XBT5"/>
<protein>
    <recommendedName>
        <fullName evidence="8">Integrase</fullName>
    </recommendedName>
</protein>
<dbReference type="InterPro" id="IPR011010">
    <property type="entry name" value="DNA_brk_join_enz"/>
</dbReference>
<dbReference type="InterPro" id="IPR013762">
    <property type="entry name" value="Integrase-like_cat_sf"/>
</dbReference>
<name>A0A7C0XBT5_UNCW3</name>
<dbReference type="PANTHER" id="PTHR30349">
    <property type="entry name" value="PHAGE INTEGRASE-RELATED"/>
    <property type="match status" value="1"/>
</dbReference>
<dbReference type="NCBIfam" id="NF040815">
    <property type="entry name" value="recomb_XerA_Arch"/>
    <property type="match status" value="1"/>
</dbReference>
<evidence type="ECO:0008006" key="8">
    <source>
        <dbReference type="Google" id="ProtNLM"/>
    </source>
</evidence>
<dbReference type="InterPro" id="IPR002104">
    <property type="entry name" value="Integrase_catalytic"/>
</dbReference>
<keyword evidence="2 4" id="KW-0238">DNA-binding</keyword>
<dbReference type="InterPro" id="IPR004107">
    <property type="entry name" value="Integrase_SAM-like_N"/>
</dbReference>
<dbReference type="GO" id="GO:0006310">
    <property type="term" value="P:DNA recombination"/>
    <property type="evidence" value="ECO:0007669"/>
    <property type="project" value="UniProtKB-KW"/>
</dbReference>
<keyword evidence="1" id="KW-0229">DNA integration</keyword>
<feature type="domain" description="Tyr recombinase" evidence="5">
    <location>
        <begin position="113"/>
        <end position="293"/>
    </location>
</feature>
<dbReference type="PROSITE" id="PS51898">
    <property type="entry name" value="TYR_RECOMBINASE"/>
    <property type="match status" value="1"/>
</dbReference>
<evidence type="ECO:0000256" key="4">
    <source>
        <dbReference type="PROSITE-ProRule" id="PRU01248"/>
    </source>
</evidence>
<dbReference type="InterPro" id="IPR010998">
    <property type="entry name" value="Integrase_recombinase_N"/>
</dbReference>
<dbReference type="GO" id="GO:0015074">
    <property type="term" value="P:DNA integration"/>
    <property type="evidence" value="ECO:0007669"/>
    <property type="project" value="UniProtKB-KW"/>
</dbReference>
<organism evidence="7">
    <name type="scientific">candidate division WOR-3 bacterium</name>
    <dbReference type="NCBI Taxonomy" id="2052148"/>
    <lineage>
        <taxon>Bacteria</taxon>
        <taxon>Bacteria division WOR-3</taxon>
    </lineage>
</organism>
<evidence type="ECO:0000256" key="3">
    <source>
        <dbReference type="ARBA" id="ARBA00023172"/>
    </source>
</evidence>
<keyword evidence="3" id="KW-0233">DNA recombination</keyword>
<dbReference type="PROSITE" id="PS51900">
    <property type="entry name" value="CB"/>
    <property type="match status" value="1"/>
</dbReference>
<proteinExistence type="predicted"/>
<dbReference type="Gene3D" id="1.10.443.10">
    <property type="entry name" value="Intergrase catalytic core"/>
    <property type="match status" value="1"/>
</dbReference>
<dbReference type="Pfam" id="PF13495">
    <property type="entry name" value="Phage_int_SAM_4"/>
    <property type="match status" value="1"/>
</dbReference>
<accession>A0A7C0XBT5</accession>
<feature type="domain" description="Core-binding (CB)" evidence="6">
    <location>
        <begin position="11"/>
        <end position="92"/>
    </location>
</feature>
<evidence type="ECO:0000256" key="2">
    <source>
        <dbReference type="ARBA" id="ARBA00023125"/>
    </source>
</evidence>
<dbReference type="EMBL" id="DRBW01000239">
    <property type="protein sequence ID" value="HDM90842.1"/>
    <property type="molecule type" value="Genomic_DNA"/>
</dbReference>
<dbReference type="InterPro" id="IPR050090">
    <property type="entry name" value="Tyrosine_recombinase_XerCD"/>
</dbReference>
<reference evidence="7" key="1">
    <citation type="journal article" date="2020" name="mSystems">
        <title>Genome- and Community-Level Interaction Insights into Carbon Utilization and Element Cycling Functions of Hydrothermarchaeota in Hydrothermal Sediment.</title>
        <authorList>
            <person name="Zhou Z."/>
            <person name="Liu Y."/>
            <person name="Xu W."/>
            <person name="Pan J."/>
            <person name="Luo Z.H."/>
            <person name="Li M."/>
        </authorList>
    </citation>
    <scope>NUCLEOTIDE SEQUENCE [LARGE SCALE GENOMIC DNA]</scope>
    <source>
        <strain evidence="7">HyVt-237</strain>
    </source>
</reference>
<dbReference type="PANTHER" id="PTHR30349:SF81">
    <property type="entry name" value="TYROSINE RECOMBINASE XERC"/>
    <property type="match status" value="1"/>
</dbReference>
<evidence type="ECO:0000256" key="1">
    <source>
        <dbReference type="ARBA" id="ARBA00022908"/>
    </source>
</evidence>
<gene>
    <name evidence="7" type="ORF">ENG67_06530</name>
</gene>
<dbReference type="Pfam" id="PF00589">
    <property type="entry name" value="Phage_integrase"/>
    <property type="match status" value="1"/>
</dbReference>
<comment type="caution">
    <text evidence="7">The sequence shown here is derived from an EMBL/GenBank/DDBJ whole genome shotgun (WGS) entry which is preliminary data.</text>
</comment>
<dbReference type="InterPro" id="IPR044068">
    <property type="entry name" value="CB"/>
</dbReference>
<dbReference type="SUPFAM" id="SSF56349">
    <property type="entry name" value="DNA breaking-rejoining enzymes"/>
    <property type="match status" value="1"/>
</dbReference>
<dbReference type="Proteomes" id="UP000885931">
    <property type="component" value="Unassembled WGS sequence"/>
</dbReference>
<evidence type="ECO:0000313" key="7">
    <source>
        <dbReference type="EMBL" id="HDM90842.1"/>
    </source>
</evidence>
<evidence type="ECO:0000259" key="6">
    <source>
        <dbReference type="PROSITE" id="PS51900"/>
    </source>
</evidence>
<dbReference type="GO" id="GO:0003677">
    <property type="term" value="F:DNA binding"/>
    <property type="evidence" value="ECO:0007669"/>
    <property type="project" value="UniProtKB-UniRule"/>
</dbReference>
<dbReference type="Gene3D" id="1.10.150.130">
    <property type="match status" value="1"/>
</dbReference>